<evidence type="ECO:0008006" key="5">
    <source>
        <dbReference type="Google" id="ProtNLM"/>
    </source>
</evidence>
<evidence type="ECO:0000256" key="2">
    <source>
        <dbReference type="SAM" id="SignalP"/>
    </source>
</evidence>
<reference evidence="3 4" key="1">
    <citation type="submission" date="2023-09" db="EMBL/GenBank/DDBJ databases">
        <authorList>
            <person name="Rey-Velasco X."/>
        </authorList>
    </citation>
    <scope>NUCLEOTIDE SEQUENCE [LARGE SCALE GENOMIC DNA]</scope>
    <source>
        <strain evidence="3 4">P117</strain>
    </source>
</reference>
<accession>A0ABU2ZQ53</accession>
<protein>
    <recommendedName>
        <fullName evidence="5">PEP-CTERM sorting domain-containing protein</fullName>
    </recommendedName>
</protein>
<evidence type="ECO:0000256" key="1">
    <source>
        <dbReference type="SAM" id="MobiDB-lite"/>
    </source>
</evidence>
<evidence type="ECO:0000313" key="3">
    <source>
        <dbReference type="EMBL" id="MDT0594732.1"/>
    </source>
</evidence>
<dbReference type="Proteomes" id="UP001253545">
    <property type="component" value="Unassembled WGS sequence"/>
</dbReference>
<feature type="signal peptide" evidence="2">
    <location>
        <begin position="1"/>
        <end position="23"/>
    </location>
</feature>
<evidence type="ECO:0000313" key="4">
    <source>
        <dbReference type="Proteomes" id="UP001253545"/>
    </source>
</evidence>
<keyword evidence="4" id="KW-1185">Reference proteome</keyword>
<proteinExistence type="predicted"/>
<dbReference type="RefSeq" id="WP_311368192.1">
    <property type="nucleotide sequence ID" value="NZ_JAVRHX010000001.1"/>
</dbReference>
<feature type="region of interest" description="Disordered" evidence="1">
    <location>
        <begin position="32"/>
        <end position="53"/>
    </location>
</feature>
<gene>
    <name evidence="3" type="ORF">RM552_07770</name>
</gene>
<comment type="caution">
    <text evidence="3">The sequence shown here is derived from an EMBL/GenBank/DDBJ whole genome shotgun (WGS) entry which is preliminary data.</text>
</comment>
<organism evidence="3 4">
    <name type="scientific">Glaciecola petra</name>
    <dbReference type="NCBI Taxonomy" id="3075602"/>
    <lineage>
        <taxon>Bacteria</taxon>
        <taxon>Pseudomonadati</taxon>
        <taxon>Pseudomonadota</taxon>
        <taxon>Gammaproteobacteria</taxon>
        <taxon>Alteromonadales</taxon>
        <taxon>Alteromonadaceae</taxon>
        <taxon>Glaciecola</taxon>
    </lineage>
</organism>
<keyword evidence="2" id="KW-0732">Signal</keyword>
<sequence length="317" mass="32842">MQNKTKLAALIALSLGAVGSVHANTITLGLDSSTNSSAGSDSDSDSDSSAVSVNSFSSANDNGNFASGSARGNDAGWFYTTASASGISASHVSSVTQSYSVTNEGDDSFFDFDFNVMNGSISVFCDDGYGDGYGDGNDRPDFDFPIATATSNVLAVDPQPVNCSSRLNAASLYEANITLDGNVVWSSEASLTIDNNELSFDESGTQSLGTYNGGGFFGWGSQSFNIDLGLIAAGQTFDLIYSVTATSTMSLDDPLVFFNDAFIVDGRTQFGDPNGFNQFSANIFTATPANVVNTPGTIALFGLALVGAAGMSRRKVK</sequence>
<name>A0ABU2ZQ53_9ALTE</name>
<dbReference type="EMBL" id="JAVRHX010000001">
    <property type="protein sequence ID" value="MDT0594732.1"/>
    <property type="molecule type" value="Genomic_DNA"/>
</dbReference>
<feature type="chain" id="PRO_5046198101" description="PEP-CTERM sorting domain-containing protein" evidence="2">
    <location>
        <begin position="24"/>
        <end position="317"/>
    </location>
</feature>